<keyword evidence="3" id="KW-1185">Reference proteome</keyword>
<feature type="compositionally biased region" description="Basic and acidic residues" evidence="1">
    <location>
        <begin position="72"/>
        <end position="86"/>
    </location>
</feature>
<name>A0A2I2G8V3_9EURO</name>
<dbReference type="VEuPathDB" id="FungiDB:P170DRAFT_475612"/>
<organism evidence="2 3">
    <name type="scientific">Aspergillus steynii IBT 23096</name>
    <dbReference type="NCBI Taxonomy" id="1392250"/>
    <lineage>
        <taxon>Eukaryota</taxon>
        <taxon>Fungi</taxon>
        <taxon>Dikarya</taxon>
        <taxon>Ascomycota</taxon>
        <taxon>Pezizomycotina</taxon>
        <taxon>Eurotiomycetes</taxon>
        <taxon>Eurotiomycetidae</taxon>
        <taxon>Eurotiales</taxon>
        <taxon>Aspergillaceae</taxon>
        <taxon>Aspergillus</taxon>
        <taxon>Aspergillus subgen. Circumdati</taxon>
    </lineage>
</organism>
<protein>
    <submittedName>
        <fullName evidence="2">Uncharacterized protein</fullName>
    </submittedName>
</protein>
<dbReference type="EMBL" id="MSFO01000004">
    <property type="protein sequence ID" value="PLB49316.1"/>
    <property type="molecule type" value="Genomic_DNA"/>
</dbReference>
<dbReference type="RefSeq" id="XP_024704618.1">
    <property type="nucleotide sequence ID" value="XM_024853276.1"/>
</dbReference>
<evidence type="ECO:0000313" key="3">
    <source>
        <dbReference type="Proteomes" id="UP000234275"/>
    </source>
</evidence>
<dbReference type="AlphaFoldDB" id="A0A2I2G8V3"/>
<accession>A0A2I2G8V3</accession>
<gene>
    <name evidence="2" type="ORF">P170DRAFT_475612</name>
</gene>
<dbReference type="GeneID" id="36560974"/>
<comment type="caution">
    <text evidence="2">The sequence shown here is derived from an EMBL/GenBank/DDBJ whole genome shotgun (WGS) entry which is preliminary data.</text>
</comment>
<feature type="region of interest" description="Disordered" evidence="1">
    <location>
        <begin position="25"/>
        <end position="104"/>
    </location>
</feature>
<proteinExistence type="predicted"/>
<dbReference type="Proteomes" id="UP000234275">
    <property type="component" value="Unassembled WGS sequence"/>
</dbReference>
<reference evidence="2 3" key="1">
    <citation type="submission" date="2016-12" db="EMBL/GenBank/DDBJ databases">
        <title>The genomes of Aspergillus section Nigri reveals drivers in fungal speciation.</title>
        <authorList>
            <consortium name="DOE Joint Genome Institute"/>
            <person name="Vesth T.C."/>
            <person name="Nybo J."/>
            <person name="Theobald S."/>
            <person name="Brandl J."/>
            <person name="Frisvad J.C."/>
            <person name="Nielsen K.F."/>
            <person name="Lyhne E.K."/>
            <person name="Kogle M.E."/>
            <person name="Kuo A."/>
            <person name="Riley R."/>
            <person name="Clum A."/>
            <person name="Nolan M."/>
            <person name="Lipzen A."/>
            <person name="Salamov A."/>
            <person name="Henrissat B."/>
            <person name="Wiebenga A."/>
            <person name="De Vries R.P."/>
            <person name="Grigoriev I.V."/>
            <person name="Mortensen U.H."/>
            <person name="Andersen M.R."/>
            <person name="Baker S.E."/>
        </authorList>
    </citation>
    <scope>NUCLEOTIDE SEQUENCE [LARGE SCALE GENOMIC DNA]</scope>
    <source>
        <strain evidence="2 3">IBT 23096</strain>
    </source>
</reference>
<sequence length="104" mass="11569">MWRIIDPGYVLRAMTGHRVLSTVRGRQLEQVNKPPGCQDNGKSNRFPSQDREPTNQGQKVGNSATRSARNAAEPRSRERGTDEPANRTRALFSDVARASIYSDG</sequence>
<evidence type="ECO:0000313" key="2">
    <source>
        <dbReference type="EMBL" id="PLB49316.1"/>
    </source>
</evidence>
<feature type="compositionally biased region" description="Polar residues" evidence="1">
    <location>
        <begin position="54"/>
        <end position="68"/>
    </location>
</feature>
<evidence type="ECO:0000256" key="1">
    <source>
        <dbReference type="SAM" id="MobiDB-lite"/>
    </source>
</evidence>